<keyword evidence="3" id="KW-1185">Reference proteome</keyword>
<dbReference type="EMBL" id="JAAEDL010000005">
    <property type="protein sequence ID" value="MBR0680153.1"/>
    <property type="molecule type" value="Genomic_DNA"/>
</dbReference>
<protein>
    <submittedName>
        <fullName evidence="2">Uncharacterized protein</fullName>
    </submittedName>
</protein>
<reference evidence="2" key="1">
    <citation type="submission" date="2020-01" db="EMBL/GenBank/DDBJ databases">
        <authorList>
            <person name="Rat A."/>
        </authorList>
    </citation>
    <scope>NUCLEOTIDE SEQUENCE</scope>
    <source>
        <strain evidence="2">LMG 31228</strain>
    </source>
</reference>
<proteinExistence type="predicted"/>
<evidence type="ECO:0000256" key="1">
    <source>
        <dbReference type="SAM" id="MobiDB-lite"/>
    </source>
</evidence>
<organism evidence="2 3">
    <name type="scientific">Neoroseomonas eburnea</name>
    <dbReference type="NCBI Taxonomy" id="1346889"/>
    <lineage>
        <taxon>Bacteria</taxon>
        <taxon>Pseudomonadati</taxon>
        <taxon>Pseudomonadota</taxon>
        <taxon>Alphaproteobacteria</taxon>
        <taxon>Acetobacterales</taxon>
        <taxon>Acetobacteraceae</taxon>
        <taxon>Neoroseomonas</taxon>
    </lineage>
</organism>
<name>A0A9X9X8W7_9PROT</name>
<evidence type="ECO:0000313" key="3">
    <source>
        <dbReference type="Proteomes" id="UP001138709"/>
    </source>
</evidence>
<feature type="compositionally biased region" description="Low complexity" evidence="1">
    <location>
        <begin position="105"/>
        <end position="114"/>
    </location>
</feature>
<feature type="region of interest" description="Disordered" evidence="1">
    <location>
        <begin position="105"/>
        <end position="132"/>
    </location>
</feature>
<dbReference type="PROSITE" id="PS51257">
    <property type="entry name" value="PROKAR_LIPOPROTEIN"/>
    <property type="match status" value="1"/>
</dbReference>
<gene>
    <name evidence="2" type="ORF">GXW74_06620</name>
</gene>
<reference evidence="2" key="2">
    <citation type="journal article" date="2021" name="Syst. Appl. Microbiol.">
        <title>Roseomonas hellenica sp. nov., isolated from roots of wild-growing Alkanna tinctoria.</title>
        <authorList>
            <person name="Rat A."/>
            <person name="Naranjo H.D."/>
            <person name="Lebbe L."/>
            <person name="Cnockaert M."/>
            <person name="Krigas N."/>
            <person name="Grigoriadou K."/>
            <person name="Maloupa E."/>
            <person name="Willems A."/>
        </authorList>
    </citation>
    <scope>NUCLEOTIDE SEQUENCE</scope>
    <source>
        <strain evidence="2">LMG 31228</strain>
    </source>
</reference>
<dbReference type="AlphaFoldDB" id="A0A9X9X8W7"/>
<accession>A0A9X9X8W7</accession>
<evidence type="ECO:0000313" key="2">
    <source>
        <dbReference type="EMBL" id="MBR0680153.1"/>
    </source>
</evidence>
<comment type="caution">
    <text evidence="2">The sequence shown here is derived from an EMBL/GenBank/DDBJ whole genome shotgun (WGS) entry which is preliminary data.</text>
</comment>
<dbReference type="Proteomes" id="UP001138709">
    <property type="component" value="Unassembled WGS sequence"/>
</dbReference>
<sequence length="284" mass="28430">MTIASTRPALLLLAGSPLLSGCIGSDRIAFATVDNIGIAIESTPYPYVDIGFSRTEGVVQPVFEDGRVSAVAAAGAHDVPVVAPLSVAHVAVFAGGPAAASVARASAPADAPTPGTRGGADAPPPAEDRSAGAACIRERPTGWDGRQLPENGRSNPLIFSTTTSIGFRIGLPPQNATSGVPVPNVHLGYRRAEVAVAPVFGQPGGCSQALAGSAQPNTYQVNSPNFIGVFRSGQATAAPQPGAPVGGSFNVGQVFATGAAAGHVARTVAVRNAWGDVITPATGR</sequence>
<dbReference type="RefSeq" id="WP_211845690.1">
    <property type="nucleotide sequence ID" value="NZ_JAAEDL010000005.1"/>
</dbReference>